<protein>
    <submittedName>
        <fullName evidence="2">Uncharacterized protein</fullName>
    </submittedName>
</protein>
<name>A0A368H4M0_ANCCA</name>
<proteinExistence type="predicted"/>
<dbReference type="OrthoDB" id="5858482at2759"/>
<keyword evidence="3" id="KW-1185">Reference proteome</keyword>
<accession>A0A368H4M0</accession>
<evidence type="ECO:0000313" key="3">
    <source>
        <dbReference type="Proteomes" id="UP000252519"/>
    </source>
</evidence>
<comment type="caution">
    <text evidence="2">The sequence shown here is derived from an EMBL/GenBank/DDBJ whole genome shotgun (WGS) entry which is preliminary data.</text>
</comment>
<dbReference type="EMBL" id="JOJR01000012">
    <property type="protein sequence ID" value="RCN51553.1"/>
    <property type="molecule type" value="Genomic_DNA"/>
</dbReference>
<feature type="region of interest" description="Disordered" evidence="1">
    <location>
        <begin position="71"/>
        <end position="99"/>
    </location>
</feature>
<feature type="non-terminal residue" evidence="2">
    <location>
        <position position="1"/>
    </location>
</feature>
<organism evidence="2 3">
    <name type="scientific">Ancylostoma caninum</name>
    <name type="common">Dog hookworm</name>
    <dbReference type="NCBI Taxonomy" id="29170"/>
    <lineage>
        <taxon>Eukaryota</taxon>
        <taxon>Metazoa</taxon>
        <taxon>Ecdysozoa</taxon>
        <taxon>Nematoda</taxon>
        <taxon>Chromadorea</taxon>
        <taxon>Rhabditida</taxon>
        <taxon>Rhabditina</taxon>
        <taxon>Rhabditomorpha</taxon>
        <taxon>Strongyloidea</taxon>
        <taxon>Ancylostomatidae</taxon>
        <taxon>Ancylostomatinae</taxon>
        <taxon>Ancylostoma</taxon>
    </lineage>
</organism>
<evidence type="ECO:0000256" key="1">
    <source>
        <dbReference type="SAM" id="MobiDB-lite"/>
    </source>
</evidence>
<dbReference type="AlphaFoldDB" id="A0A368H4M0"/>
<reference evidence="2 3" key="1">
    <citation type="submission" date="2014-10" db="EMBL/GenBank/DDBJ databases">
        <title>Draft genome of the hookworm Ancylostoma caninum.</title>
        <authorList>
            <person name="Mitreva M."/>
        </authorList>
    </citation>
    <scope>NUCLEOTIDE SEQUENCE [LARGE SCALE GENOMIC DNA]</scope>
    <source>
        <strain evidence="2 3">Baltimore</strain>
    </source>
</reference>
<sequence>LQSFSSKTVSSGNLISTDTTQIASDGDQLDLNSFIMKAAANQIVVHPSFVKKKGNIGATMFRKKTKEELMELDEAMKSDHNSEREKTSQKETNKQKPEIKWGDSKCVVFETSPQMTFDDDEIIDEPDLYE</sequence>
<gene>
    <name evidence="2" type="ORF">ANCCAN_02219</name>
</gene>
<evidence type="ECO:0000313" key="2">
    <source>
        <dbReference type="EMBL" id="RCN51553.1"/>
    </source>
</evidence>
<dbReference type="Proteomes" id="UP000252519">
    <property type="component" value="Unassembled WGS sequence"/>
</dbReference>